<evidence type="ECO:0000256" key="1">
    <source>
        <dbReference type="SAM" id="MobiDB-lite"/>
    </source>
</evidence>
<evidence type="ECO:0000313" key="3">
    <source>
        <dbReference type="WBParaSite" id="Csp11.Scaffold629.g7523.t1"/>
    </source>
</evidence>
<proteinExistence type="predicted"/>
<organism evidence="2 3">
    <name type="scientific">Caenorhabditis tropicalis</name>
    <dbReference type="NCBI Taxonomy" id="1561998"/>
    <lineage>
        <taxon>Eukaryota</taxon>
        <taxon>Metazoa</taxon>
        <taxon>Ecdysozoa</taxon>
        <taxon>Nematoda</taxon>
        <taxon>Chromadorea</taxon>
        <taxon>Rhabditida</taxon>
        <taxon>Rhabditina</taxon>
        <taxon>Rhabditomorpha</taxon>
        <taxon>Rhabditoidea</taxon>
        <taxon>Rhabditidae</taxon>
        <taxon>Peloderinae</taxon>
        <taxon>Caenorhabditis</taxon>
    </lineage>
</organism>
<keyword evidence="2" id="KW-1185">Reference proteome</keyword>
<reference evidence="3" key="1">
    <citation type="submission" date="2016-11" db="UniProtKB">
        <authorList>
            <consortium name="WormBaseParasite"/>
        </authorList>
    </citation>
    <scope>IDENTIFICATION</scope>
</reference>
<evidence type="ECO:0000313" key="2">
    <source>
        <dbReference type="Proteomes" id="UP000095282"/>
    </source>
</evidence>
<protein>
    <submittedName>
        <fullName evidence="3">Uncharacterized protein</fullName>
    </submittedName>
</protein>
<feature type="compositionally biased region" description="Low complexity" evidence="1">
    <location>
        <begin position="7"/>
        <end position="17"/>
    </location>
</feature>
<name>A0A1I7UB10_9PELO</name>
<feature type="region of interest" description="Disordered" evidence="1">
    <location>
        <begin position="1"/>
        <end position="34"/>
    </location>
</feature>
<dbReference type="Proteomes" id="UP000095282">
    <property type="component" value="Unplaced"/>
</dbReference>
<dbReference type="AlphaFoldDB" id="A0A1I7UB10"/>
<accession>A0A1I7UB10</accession>
<sequence>MEDEEPPSTSTSSESPEAILKAPTSSTRRRKATKRGEIVCYDTKEKRVLILQSRSQTVQFLVSDSFRDFRVASRSTPFNTVYHLEENTDLMITTMKFNH</sequence>
<dbReference type="WBParaSite" id="Csp11.Scaffold629.g7523.t1">
    <property type="protein sequence ID" value="Csp11.Scaffold629.g7523.t1"/>
    <property type="gene ID" value="Csp11.Scaffold629.g7523"/>
</dbReference>